<accession>A0A7G7CP61</accession>
<evidence type="ECO:0000256" key="12">
    <source>
        <dbReference type="PIRSR" id="PIRSR601287-1"/>
    </source>
</evidence>
<dbReference type="CDD" id="cd11020">
    <property type="entry name" value="CuRO_1_CuNIR"/>
    <property type="match status" value="1"/>
</dbReference>
<dbReference type="GO" id="GO:0005507">
    <property type="term" value="F:copper ion binding"/>
    <property type="evidence" value="ECO:0007669"/>
    <property type="project" value="InterPro"/>
</dbReference>
<evidence type="ECO:0000256" key="1">
    <source>
        <dbReference type="ARBA" id="ARBA00001960"/>
    </source>
</evidence>
<keyword evidence="7 12" id="KW-0479">Metal-binding</keyword>
<feature type="binding site" description="type 1 copper site" evidence="12">
    <location>
        <position position="324"/>
    </location>
    <ligand>
        <name>Cu cation</name>
        <dbReference type="ChEBI" id="CHEBI:23378"/>
        <label>1</label>
    </ligand>
</feature>
<evidence type="ECO:0000256" key="14">
    <source>
        <dbReference type="SAM" id="Phobius"/>
    </source>
</evidence>
<comment type="cofactor">
    <cofactor evidence="2 12">
        <name>Cu(2+)</name>
        <dbReference type="ChEBI" id="CHEBI:29036"/>
    </cofactor>
</comment>
<keyword evidence="9" id="KW-0560">Oxidoreductase</keyword>
<comment type="subunit">
    <text evidence="4">Homotrimer.</text>
</comment>
<feature type="binding site" description="type 1 copper site" evidence="12">
    <location>
        <position position="290"/>
    </location>
    <ligand>
        <name>Cu cation</name>
        <dbReference type="ChEBI" id="CHEBI:23378"/>
        <label>1</label>
    </ligand>
</feature>
<evidence type="ECO:0000256" key="7">
    <source>
        <dbReference type="ARBA" id="ARBA00022723"/>
    </source>
</evidence>
<comment type="cofactor">
    <cofactor evidence="1 12">
        <name>Cu(+)</name>
        <dbReference type="ChEBI" id="CHEBI:49552"/>
    </cofactor>
</comment>
<dbReference type="AlphaFoldDB" id="A0A7G7CP61"/>
<evidence type="ECO:0000256" key="9">
    <source>
        <dbReference type="ARBA" id="ARBA00023002"/>
    </source>
</evidence>
<evidence type="ECO:0000256" key="8">
    <source>
        <dbReference type="ARBA" id="ARBA00022737"/>
    </source>
</evidence>
<comment type="catalytic activity">
    <reaction evidence="11">
        <text>nitric oxide + Fe(III)-[cytochrome c] + H2O = Fe(II)-[cytochrome c] + nitrite + 2 H(+)</text>
        <dbReference type="Rhea" id="RHEA:15233"/>
        <dbReference type="Rhea" id="RHEA-COMP:10350"/>
        <dbReference type="Rhea" id="RHEA-COMP:14399"/>
        <dbReference type="ChEBI" id="CHEBI:15377"/>
        <dbReference type="ChEBI" id="CHEBI:15378"/>
        <dbReference type="ChEBI" id="CHEBI:16301"/>
        <dbReference type="ChEBI" id="CHEBI:16480"/>
        <dbReference type="ChEBI" id="CHEBI:29033"/>
        <dbReference type="ChEBI" id="CHEBI:29034"/>
        <dbReference type="EC" id="1.7.2.1"/>
    </reaction>
</comment>
<dbReference type="Gene3D" id="2.60.40.420">
    <property type="entry name" value="Cupredoxins - blue copper proteins"/>
    <property type="match status" value="3"/>
</dbReference>
<dbReference type="InterPro" id="IPR011707">
    <property type="entry name" value="Cu-oxidase-like_N"/>
</dbReference>
<proteinExistence type="inferred from homology"/>
<dbReference type="Proteomes" id="UP000515743">
    <property type="component" value="Chromosome"/>
</dbReference>
<feature type="binding site" description="type 1 copper site" evidence="12">
    <location>
        <position position="487"/>
    </location>
    <ligand>
        <name>Cu cation</name>
        <dbReference type="ChEBI" id="CHEBI:23378"/>
        <label>1</label>
    </ligand>
</feature>
<comment type="similarity">
    <text evidence="3">Belongs to the multicopper oxidase family.</text>
</comment>
<dbReference type="PANTHER" id="PTHR11709">
    <property type="entry name" value="MULTI-COPPER OXIDASE"/>
    <property type="match status" value="1"/>
</dbReference>
<dbReference type="PRINTS" id="PR00695">
    <property type="entry name" value="CUNO2RDTASE"/>
</dbReference>
<evidence type="ECO:0000313" key="16">
    <source>
        <dbReference type="EMBL" id="QNE89377.1"/>
    </source>
</evidence>
<sequence>MSIPLSPQGPSGANKDNGGAQQSTSPGGKTGAPSSAGASQAGGWAAWLLIGIAIMAVVILAAVSTLGGGNGSGNGGSGGAAGGAAGGAPGSGETVTKKIDVEGMAFVPNSLEVAPGTHLILEVTNGGDQTHDLKINGAETGRIKAGDTVTLDAGVFNETTVGWCTIAGHRTQGMELTVNVAGSATGGHDHAMAPAANPHVEVPDSAKRLQDPGEGFQAFDPKLNPAPTGRTHEYTWVATEEVREVAPGVEQAQWLFNGQAPGPTLRGKVGDKFKITLRNDGTMGHSVDFHAGEVSPDAPMATIEPGEEVVYEFTAKRSGIWMYHCATAPMSLHIANGMAGAVIIDPPSDSDLELADVDAEYALVASDMFLGRKEEGADPNRVTNGQFDLMAFNYYPNQYDHRPIKAQVGDTIRIWVMNVGPDQPLSFHVVGEIFDTVFTEGGFTVKDGGGGNAKGTTGAQVLPLLPAQGGYVEMTFDEPGTYTFVNHIMTNAEKGQHGKIVVTE</sequence>
<feature type="binding site" description="type 1 copper site" evidence="12">
    <location>
        <position position="333"/>
    </location>
    <ligand>
        <name>Cu cation</name>
        <dbReference type="ChEBI" id="CHEBI:23378"/>
        <label>1</label>
    </ligand>
</feature>
<dbReference type="SUPFAM" id="SSF49503">
    <property type="entry name" value="Cupredoxins"/>
    <property type="match status" value="3"/>
</dbReference>
<evidence type="ECO:0000256" key="11">
    <source>
        <dbReference type="ARBA" id="ARBA00049340"/>
    </source>
</evidence>
<evidence type="ECO:0000256" key="4">
    <source>
        <dbReference type="ARBA" id="ARBA00011233"/>
    </source>
</evidence>
<feature type="binding site" description="type 1 copper site" evidence="12">
    <location>
        <position position="338"/>
    </location>
    <ligand>
        <name>Cu cation</name>
        <dbReference type="ChEBI" id="CHEBI:23378"/>
        <label>1</label>
    </ligand>
</feature>
<keyword evidence="14" id="KW-1133">Transmembrane helix</keyword>
<dbReference type="Pfam" id="PF07732">
    <property type="entry name" value="Cu-oxidase_3"/>
    <property type="match status" value="1"/>
</dbReference>
<organism evidence="16 17">
    <name type="scientific">Corynebacterium incognita</name>
    <dbReference type="NCBI Taxonomy" id="2754725"/>
    <lineage>
        <taxon>Bacteria</taxon>
        <taxon>Bacillati</taxon>
        <taxon>Actinomycetota</taxon>
        <taxon>Actinomycetes</taxon>
        <taxon>Mycobacteriales</taxon>
        <taxon>Corynebacteriaceae</taxon>
        <taxon>Corynebacterium</taxon>
    </lineage>
</organism>
<feature type="region of interest" description="Disordered" evidence="13">
    <location>
        <begin position="1"/>
        <end position="37"/>
    </location>
</feature>
<evidence type="ECO:0000256" key="13">
    <source>
        <dbReference type="SAM" id="MobiDB-lite"/>
    </source>
</evidence>
<dbReference type="CDD" id="cd00920">
    <property type="entry name" value="Cupredoxin"/>
    <property type="match status" value="1"/>
</dbReference>
<reference evidence="16 17" key="1">
    <citation type="submission" date="2020-07" db="EMBL/GenBank/DDBJ databases">
        <title>Complete genome and description of Corynebacterium incognita strain Marseille-Q3630 sp. nov.</title>
        <authorList>
            <person name="Boxberger M."/>
        </authorList>
    </citation>
    <scope>NUCLEOTIDE SEQUENCE [LARGE SCALE GENOMIC DNA]</scope>
    <source>
        <strain evidence="16 17">Marseille-Q3630</strain>
    </source>
</reference>
<name>A0A7G7CP61_9CORY</name>
<keyword evidence="10 12" id="KW-0186">Copper</keyword>
<dbReference type="GO" id="GO:0050421">
    <property type="term" value="F:nitrite reductase (NO-forming) activity"/>
    <property type="evidence" value="ECO:0007669"/>
    <property type="project" value="UniProtKB-EC"/>
</dbReference>
<dbReference type="InterPro" id="IPR008972">
    <property type="entry name" value="Cupredoxin"/>
</dbReference>
<dbReference type="RefSeq" id="WP_185175751.1">
    <property type="nucleotide sequence ID" value="NZ_CP059404.1"/>
</dbReference>
<gene>
    <name evidence="16" type="ORF">H0194_10145</name>
</gene>
<protein>
    <recommendedName>
        <fullName evidence="6">Copper-containing nitrite reductase</fullName>
        <ecNumber evidence="5">1.7.2.1</ecNumber>
    </recommendedName>
</protein>
<dbReference type="EC" id="1.7.2.1" evidence="5"/>
<dbReference type="InterPro" id="IPR045087">
    <property type="entry name" value="Cu-oxidase_fam"/>
</dbReference>
<evidence type="ECO:0000313" key="17">
    <source>
        <dbReference type="Proteomes" id="UP000515743"/>
    </source>
</evidence>
<dbReference type="EMBL" id="CP059404">
    <property type="protein sequence ID" value="QNE89377.1"/>
    <property type="molecule type" value="Genomic_DNA"/>
</dbReference>
<evidence type="ECO:0000256" key="3">
    <source>
        <dbReference type="ARBA" id="ARBA00010609"/>
    </source>
</evidence>
<evidence type="ECO:0000256" key="5">
    <source>
        <dbReference type="ARBA" id="ARBA00011882"/>
    </source>
</evidence>
<feature type="domain" description="Plastocyanin-like" evidence="15">
    <location>
        <begin position="243"/>
        <end position="348"/>
    </location>
</feature>
<evidence type="ECO:0000256" key="10">
    <source>
        <dbReference type="ARBA" id="ARBA00023008"/>
    </source>
</evidence>
<keyword evidence="17" id="KW-1185">Reference proteome</keyword>
<dbReference type="KEGG" id="cik:H0194_10145"/>
<feature type="binding site" description="type 1 copper site" evidence="12">
    <location>
        <position position="285"/>
    </location>
    <ligand>
        <name>Cu cation</name>
        <dbReference type="ChEBI" id="CHEBI:23378"/>
        <label>1</label>
    </ligand>
</feature>
<dbReference type="PANTHER" id="PTHR11709:SF394">
    <property type="entry name" value="FI03373P-RELATED"/>
    <property type="match status" value="1"/>
</dbReference>
<feature type="binding site" description="type 1 copper site" evidence="12">
    <location>
        <position position="325"/>
    </location>
    <ligand>
        <name>Cu cation</name>
        <dbReference type="ChEBI" id="CHEBI:23378"/>
        <label>1</label>
    </ligand>
</feature>
<evidence type="ECO:0000259" key="15">
    <source>
        <dbReference type="Pfam" id="PF07732"/>
    </source>
</evidence>
<evidence type="ECO:0000256" key="2">
    <source>
        <dbReference type="ARBA" id="ARBA00001973"/>
    </source>
</evidence>
<evidence type="ECO:0000256" key="6">
    <source>
        <dbReference type="ARBA" id="ARBA00017290"/>
    </source>
</evidence>
<dbReference type="InterPro" id="IPR001287">
    <property type="entry name" value="NO2-reductase_Cu"/>
</dbReference>
<keyword evidence="8" id="KW-0677">Repeat</keyword>
<keyword evidence="14" id="KW-0472">Membrane</keyword>
<feature type="transmembrane region" description="Helical" evidence="14">
    <location>
        <begin position="44"/>
        <end position="63"/>
    </location>
</feature>
<keyword evidence="14" id="KW-0812">Transmembrane</keyword>